<evidence type="ECO:0000256" key="2">
    <source>
        <dbReference type="SAM" id="SignalP"/>
    </source>
</evidence>
<organism evidence="4 5">
    <name type="scientific">Roseospira navarrensis</name>
    <dbReference type="NCBI Taxonomy" id="140058"/>
    <lineage>
        <taxon>Bacteria</taxon>
        <taxon>Pseudomonadati</taxon>
        <taxon>Pseudomonadota</taxon>
        <taxon>Alphaproteobacteria</taxon>
        <taxon>Rhodospirillales</taxon>
        <taxon>Rhodospirillaceae</taxon>
        <taxon>Roseospira</taxon>
    </lineage>
</organism>
<keyword evidence="4" id="KW-0378">Hydrolase</keyword>
<keyword evidence="5" id="KW-1185">Reference proteome</keyword>
<dbReference type="InterPro" id="IPR009003">
    <property type="entry name" value="Peptidase_S1_PA"/>
</dbReference>
<dbReference type="SUPFAM" id="SSF50494">
    <property type="entry name" value="Trypsin-like serine proteases"/>
    <property type="match status" value="1"/>
</dbReference>
<dbReference type="InterPro" id="IPR043504">
    <property type="entry name" value="Peptidase_S1_PA_chymotrypsin"/>
</dbReference>
<reference evidence="4 5" key="1">
    <citation type="submission" date="2019-10" db="EMBL/GenBank/DDBJ databases">
        <title>Draft whole-genome sequence of the purple nonsulfur photosynthetic bacterium Roseospira navarrensis DSM 15114.</title>
        <authorList>
            <person name="Kyndt J.A."/>
            <person name="Meyer T.E."/>
        </authorList>
    </citation>
    <scope>NUCLEOTIDE SEQUENCE [LARGE SCALE GENOMIC DNA]</scope>
    <source>
        <strain evidence="4 5">DSM 15114</strain>
    </source>
</reference>
<sequence>MPILASDRAPLPVAALVAAALLWPGGPAEADGAVVGIQGRDDRTPVLTADTAESAPYPWPWRAIGRLDWGGAALCTGALIAPDLVLTARHCMASRGAPIPEASGLTFAAGYRFGVAETTTAGAEILAPPAESQTQDFAVVRLATGLNIPPIPLASDDRLSLILAAPSHVVLPSYSRDRPDVLSVHDRCILDGQFGQPFWYHTCDGPSGASGAPILVGMDTDPSGARIAGVLIGYTTAGPPPHGVMIPAPVIRAFLRAQGLAIADAPAPDGRP</sequence>
<dbReference type="InterPro" id="IPR050966">
    <property type="entry name" value="Glutamyl_endopeptidase"/>
</dbReference>
<dbReference type="InterPro" id="IPR001254">
    <property type="entry name" value="Trypsin_dom"/>
</dbReference>
<keyword evidence="1 2" id="KW-0732">Signal</keyword>
<name>A0A7X2D4Y0_9PROT</name>
<feature type="domain" description="Peptidase S1" evidence="3">
    <location>
        <begin position="52"/>
        <end position="157"/>
    </location>
</feature>
<dbReference type="GO" id="GO:0004252">
    <property type="term" value="F:serine-type endopeptidase activity"/>
    <property type="evidence" value="ECO:0007669"/>
    <property type="project" value="InterPro"/>
</dbReference>
<evidence type="ECO:0000313" key="4">
    <source>
        <dbReference type="EMBL" id="MQX37102.1"/>
    </source>
</evidence>
<dbReference type="PANTHER" id="PTHR15462:SF8">
    <property type="entry name" value="SERINE PROTEASE"/>
    <property type="match status" value="1"/>
</dbReference>
<dbReference type="AlphaFoldDB" id="A0A7X2D4Y0"/>
<keyword evidence="4" id="KW-0645">Protease</keyword>
<evidence type="ECO:0000256" key="1">
    <source>
        <dbReference type="ARBA" id="ARBA00022729"/>
    </source>
</evidence>
<evidence type="ECO:0000259" key="3">
    <source>
        <dbReference type="Pfam" id="PF00089"/>
    </source>
</evidence>
<comment type="caution">
    <text evidence="4">The sequence shown here is derived from an EMBL/GenBank/DDBJ whole genome shotgun (WGS) entry which is preliminary data.</text>
</comment>
<protein>
    <submittedName>
        <fullName evidence="4">Trypsin-like serine protease</fullName>
    </submittedName>
</protein>
<evidence type="ECO:0000313" key="5">
    <source>
        <dbReference type="Proteomes" id="UP000434582"/>
    </source>
</evidence>
<gene>
    <name evidence="4" type="ORF">GHC57_11290</name>
</gene>
<feature type="signal peptide" evidence="2">
    <location>
        <begin position="1"/>
        <end position="30"/>
    </location>
</feature>
<dbReference type="Proteomes" id="UP000434582">
    <property type="component" value="Unassembled WGS sequence"/>
</dbReference>
<dbReference type="GO" id="GO:0006508">
    <property type="term" value="P:proteolysis"/>
    <property type="evidence" value="ECO:0007669"/>
    <property type="project" value="UniProtKB-KW"/>
</dbReference>
<dbReference type="OrthoDB" id="267336at2"/>
<proteinExistence type="predicted"/>
<accession>A0A7X2D4Y0</accession>
<dbReference type="PANTHER" id="PTHR15462">
    <property type="entry name" value="SERINE PROTEASE"/>
    <property type="match status" value="1"/>
</dbReference>
<dbReference type="EMBL" id="WIVE01000033">
    <property type="protein sequence ID" value="MQX37102.1"/>
    <property type="molecule type" value="Genomic_DNA"/>
</dbReference>
<dbReference type="Gene3D" id="2.40.10.10">
    <property type="entry name" value="Trypsin-like serine proteases"/>
    <property type="match status" value="2"/>
</dbReference>
<dbReference type="Pfam" id="PF00089">
    <property type="entry name" value="Trypsin"/>
    <property type="match status" value="1"/>
</dbReference>
<feature type="chain" id="PRO_5030529597" evidence="2">
    <location>
        <begin position="31"/>
        <end position="272"/>
    </location>
</feature>